<keyword evidence="3" id="KW-0175">Coiled coil</keyword>
<evidence type="ECO:0000256" key="3">
    <source>
        <dbReference type="SAM" id="Coils"/>
    </source>
</evidence>
<dbReference type="SMART" id="SM00283">
    <property type="entry name" value="MA"/>
    <property type="match status" value="1"/>
</dbReference>
<dbReference type="GO" id="GO:0016020">
    <property type="term" value="C:membrane"/>
    <property type="evidence" value="ECO:0007669"/>
    <property type="project" value="InterPro"/>
</dbReference>
<feature type="domain" description="Methyl-accepting transducer" evidence="4">
    <location>
        <begin position="22"/>
        <end position="265"/>
    </location>
</feature>
<feature type="coiled-coil region" evidence="3">
    <location>
        <begin position="58"/>
        <end position="85"/>
    </location>
</feature>
<evidence type="ECO:0000313" key="6">
    <source>
        <dbReference type="Proteomes" id="UP000008550"/>
    </source>
</evidence>
<dbReference type="HOGENOM" id="CLU_000445_107_18_9"/>
<proteinExistence type="predicted"/>
<keyword evidence="6" id="KW-1185">Reference proteome</keyword>
<dbReference type="GO" id="GO:0007165">
    <property type="term" value="P:signal transduction"/>
    <property type="evidence" value="ECO:0007669"/>
    <property type="project" value="UniProtKB-KW"/>
</dbReference>
<dbReference type="KEGG" id="hmo:HM1_3066"/>
<dbReference type="Proteomes" id="UP000008550">
    <property type="component" value="Chromosome"/>
</dbReference>
<dbReference type="Pfam" id="PF00015">
    <property type="entry name" value="MCPsignal"/>
    <property type="match status" value="1"/>
</dbReference>
<protein>
    <submittedName>
        <fullName evidence="5">Methyl-accepting chemotaxis domain protein</fullName>
    </submittedName>
</protein>
<dbReference type="eggNOG" id="COG0840">
    <property type="taxonomic scope" value="Bacteria"/>
</dbReference>
<gene>
    <name evidence="5" type="ORF">HM1_3066</name>
</gene>
<reference evidence="5 6" key="1">
    <citation type="journal article" date="2008" name="J. Bacteriol.">
        <title>The genome of Heliobacterium modesticaldum, a phototrophic representative of the Firmicutes containing the simplest photosynthetic apparatus.</title>
        <authorList>
            <person name="Sattley W.M."/>
            <person name="Madigan M.T."/>
            <person name="Swingley W.D."/>
            <person name="Cheung P.C."/>
            <person name="Clocksin K.M."/>
            <person name="Conrad A.L."/>
            <person name="Dejesa L.C."/>
            <person name="Honchak B.M."/>
            <person name="Jung D.O."/>
            <person name="Karbach L.E."/>
            <person name="Kurdoglu A."/>
            <person name="Lahiri S."/>
            <person name="Mastrian S.D."/>
            <person name="Page L.E."/>
            <person name="Taylor H.L."/>
            <person name="Wang Z.T."/>
            <person name="Raymond J."/>
            <person name="Chen M."/>
            <person name="Blankenship R.E."/>
            <person name="Touchman J.W."/>
        </authorList>
    </citation>
    <scope>NUCLEOTIDE SEQUENCE [LARGE SCALE GENOMIC DNA]</scope>
    <source>
        <strain evidence="6">ATCC 51547 / Ice1</strain>
    </source>
</reference>
<evidence type="ECO:0000259" key="4">
    <source>
        <dbReference type="PROSITE" id="PS50111"/>
    </source>
</evidence>
<dbReference type="SUPFAM" id="SSF58104">
    <property type="entry name" value="Methyl-accepting chemotaxis protein (MCP) signaling domain"/>
    <property type="match status" value="1"/>
</dbReference>
<organism evidence="5 6">
    <name type="scientific">Heliobacterium modesticaldum (strain ATCC 51547 / Ice1)</name>
    <dbReference type="NCBI Taxonomy" id="498761"/>
    <lineage>
        <taxon>Bacteria</taxon>
        <taxon>Bacillati</taxon>
        <taxon>Bacillota</taxon>
        <taxon>Clostridia</taxon>
        <taxon>Eubacteriales</taxon>
        <taxon>Heliobacteriaceae</taxon>
        <taxon>Heliomicrobium</taxon>
    </lineage>
</organism>
<dbReference type="EMBL" id="CP000930">
    <property type="protein sequence ID" value="ABZ85571.1"/>
    <property type="molecule type" value="Genomic_DNA"/>
</dbReference>
<evidence type="ECO:0000256" key="1">
    <source>
        <dbReference type="ARBA" id="ARBA00023224"/>
    </source>
</evidence>
<dbReference type="Gene3D" id="1.10.287.950">
    <property type="entry name" value="Methyl-accepting chemotaxis protein"/>
    <property type="match status" value="1"/>
</dbReference>
<dbReference type="PROSITE" id="PS50111">
    <property type="entry name" value="CHEMOTAXIS_TRANSDUC_2"/>
    <property type="match status" value="1"/>
</dbReference>
<dbReference type="STRING" id="498761.HM1_3066"/>
<dbReference type="InterPro" id="IPR004089">
    <property type="entry name" value="MCPsignal_dom"/>
</dbReference>
<sequence length="313" mass="33848">MTIYRDRPPAWLNREIERLTAQVQEAMRCGSDLIAAGEEMQCQVVEANETALCSQGMVEELNRHVQKALAEVGEAQRSLEQAKRLAVNGADVLRNASQELTGIHSRVEQAAQLNAQLQAHARQLDGMLSAIHTIAGQTKLLALNATIEAARAGEAGRGFSVVAEEVGRLATKSRETVQQVSAALRQIQQNSLQAAQVMTEGTKGIRDGLHSVRQVQQTLQSIIGQITGSASGLARSYESVQALDLGIDAVRQIAQEVAEVIARCSQTTGQAITASQLQAQLMETLLQKLLEVQSRCLHCPFPIKEDEQNALSA</sequence>
<dbReference type="PANTHER" id="PTHR32089">
    <property type="entry name" value="METHYL-ACCEPTING CHEMOTAXIS PROTEIN MCPB"/>
    <property type="match status" value="1"/>
</dbReference>
<keyword evidence="1 2" id="KW-0807">Transducer</keyword>
<evidence type="ECO:0000313" key="5">
    <source>
        <dbReference type="EMBL" id="ABZ85571.1"/>
    </source>
</evidence>
<dbReference type="PANTHER" id="PTHR32089:SF112">
    <property type="entry name" value="LYSOZYME-LIKE PROTEIN-RELATED"/>
    <property type="match status" value="1"/>
</dbReference>
<dbReference type="AlphaFoldDB" id="B0TDP6"/>
<evidence type="ECO:0000256" key="2">
    <source>
        <dbReference type="PROSITE-ProRule" id="PRU00284"/>
    </source>
</evidence>
<accession>B0TDP6</accession>
<name>B0TDP6_HELMI</name>